<reference evidence="1 2" key="1">
    <citation type="submission" date="2015-01" db="EMBL/GenBank/DDBJ databases">
        <title>Evolution of Trichinella species and genotypes.</title>
        <authorList>
            <person name="Korhonen P.K."/>
            <person name="Edoardo P."/>
            <person name="Giuseppe L.R."/>
            <person name="Gasser R.B."/>
        </authorList>
    </citation>
    <scope>NUCLEOTIDE SEQUENCE [LARGE SCALE GENOMIC DNA]</scope>
    <source>
        <strain evidence="1">ISS3</strain>
    </source>
</reference>
<name>A0A0V1BWT0_TRISP</name>
<dbReference type="EMBL" id="JYDH01000007">
    <property type="protein sequence ID" value="KRY41579.1"/>
    <property type="molecule type" value="Genomic_DNA"/>
</dbReference>
<evidence type="ECO:0000313" key="1">
    <source>
        <dbReference type="EMBL" id="KRY41579.1"/>
    </source>
</evidence>
<sequence>MLAQNTTNHIAGTKCFQHPVRTLRTSQCWTTVDSVEVYAVQFCPSSNQLGYKITKFNNRVQAGKTRSIRSPWRAKKTRLPAADACSPNADWTAMLACFINSACLFCSASFIGPAALDAPWDSKCTEEKATTSVVGQPPKLINIWSKLPLYSKYFKLDERKENCLWNSLCNVNLCYHESKDKSWCAAQI</sequence>
<dbReference type="Proteomes" id="UP000054776">
    <property type="component" value="Unassembled WGS sequence"/>
</dbReference>
<proteinExistence type="predicted"/>
<evidence type="ECO:0000313" key="2">
    <source>
        <dbReference type="Proteomes" id="UP000054776"/>
    </source>
</evidence>
<accession>A0A0V1BWT0</accession>
<keyword evidence="2" id="KW-1185">Reference proteome</keyword>
<dbReference type="AlphaFoldDB" id="A0A0V1BWT0"/>
<organism evidence="1 2">
    <name type="scientific">Trichinella spiralis</name>
    <name type="common">Trichina worm</name>
    <dbReference type="NCBI Taxonomy" id="6334"/>
    <lineage>
        <taxon>Eukaryota</taxon>
        <taxon>Metazoa</taxon>
        <taxon>Ecdysozoa</taxon>
        <taxon>Nematoda</taxon>
        <taxon>Enoplea</taxon>
        <taxon>Dorylaimia</taxon>
        <taxon>Trichinellida</taxon>
        <taxon>Trichinellidae</taxon>
        <taxon>Trichinella</taxon>
    </lineage>
</organism>
<comment type="caution">
    <text evidence="1">The sequence shown here is derived from an EMBL/GenBank/DDBJ whole genome shotgun (WGS) entry which is preliminary data.</text>
</comment>
<protein>
    <submittedName>
        <fullName evidence="1">Uncharacterized protein</fullName>
    </submittedName>
</protein>
<gene>
    <name evidence="1" type="ORF">T01_4550</name>
</gene>
<dbReference type="InParanoid" id="A0A0V1BWT0"/>